<sequence>MAHQLQMQDDVKLFVEDIGEGKPIVFIHGWPLNQEMFQYQKEELSARGYRYIGIDLRGYGQSDKPKTSYSYDEMAQDVKQVIHQLDLDSYYLAGFSMGGAIAIRFASTYADEKLERLILLGAAAPSFMKRQGYEMGMEEEDVEQLKHAIEDNREQALKEFGKNFFATDVPQDVADKQLRMGLEASEYATLASLEALRDEDLRDEVYNINVRTTVMHGKKDEICEFGFAEELERTIPNVELIPFEESGHGLIYDERQKLNEELLKLI</sequence>
<dbReference type="Pfam" id="PF00561">
    <property type="entry name" value="Abhydrolase_1"/>
    <property type="match status" value="1"/>
</dbReference>
<dbReference type="Proteomes" id="UP000321816">
    <property type="component" value="Chromosome"/>
</dbReference>
<dbReference type="InterPro" id="IPR050266">
    <property type="entry name" value="AB_hydrolase_sf"/>
</dbReference>
<dbReference type="PANTHER" id="PTHR43798">
    <property type="entry name" value="MONOACYLGLYCEROL LIPASE"/>
    <property type="match status" value="1"/>
</dbReference>
<reference evidence="3 4" key="1">
    <citation type="submission" date="2024-01" db="EMBL/GenBank/DDBJ databases">
        <title>Complete Genome Sequence of Alkalicoccus halolimnae BZ-SZ-XJ29T, a Moderately Halophilic Bacterium Isolated from a Salt Lake.</title>
        <authorList>
            <person name="Zhao B."/>
        </authorList>
    </citation>
    <scope>NUCLEOTIDE SEQUENCE [LARGE SCALE GENOMIC DNA]</scope>
    <source>
        <strain evidence="3 4">BZ-SZ-XJ29</strain>
    </source>
</reference>
<evidence type="ECO:0000259" key="2">
    <source>
        <dbReference type="Pfam" id="PF00561"/>
    </source>
</evidence>
<dbReference type="OrthoDB" id="9773293at2"/>
<dbReference type="GO" id="GO:0016020">
    <property type="term" value="C:membrane"/>
    <property type="evidence" value="ECO:0007669"/>
    <property type="project" value="TreeGrafter"/>
</dbReference>
<dbReference type="Gene3D" id="3.40.50.1820">
    <property type="entry name" value="alpha/beta hydrolase"/>
    <property type="match status" value="1"/>
</dbReference>
<dbReference type="PRINTS" id="PR00412">
    <property type="entry name" value="EPOXHYDRLASE"/>
</dbReference>
<dbReference type="GO" id="GO:0016787">
    <property type="term" value="F:hydrolase activity"/>
    <property type="evidence" value="ECO:0007669"/>
    <property type="project" value="UniProtKB-KW"/>
</dbReference>
<dbReference type="PRINTS" id="PR00111">
    <property type="entry name" value="ABHYDROLASE"/>
</dbReference>
<dbReference type="PANTHER" id="PTHR43798:SF31">
    <property type="entry name" value="AB HYDROLASE SUPERFAMILY PROTEIN YCLE"/>
    <property type="match status" value="1"/>
</dbReference>
<dbReference type="EMBL" id="CP144914">
    <property type="protein sequence ID" value="WWD79984.1"/>
    <property type="molecule type" value="Genomic_DNA"/>
</dbReference>
<dbReference type="RefSeq" id="WP_147802553.1">
    <property type="nucleotide sequence ID" value="NZ_CP144914.1"/>
</dbReference>
<evidence type="ECO:0000313" key="4">
    <source>
        <dbReference type="Proteomes" id="UP000321816"/>
    </source>
</evidence>
<dbReference type="AlphaFoldDB" id="A0A5C7F9L4"/>
<evidence type="ECO:0000256" key="1">
    <source>
        <dbReference type="ARBA" id="ARBA00022801"/>
    </source>
</evidence>
<name>A0A5C7F9L4_9BACI</name>
<dbReference type="InterPro" id="IPR000639">
    <property type="entry name" value="Epox_hydrolase-like"/>
</dbReference>
<feature type="domain" description="AB hydrolase-1" evidence="2">
    <location>
        <begin position="22"/>
        <end position="253"/>
    </location>
</feature>
<proteinExistence type="predicted"/>
<gene>
    <name evidence="3" type="ORF">FTX54_016575</name>
</gene>
<dbReference type="InterPro" id="IPR029058">
    <property type="entry name" value="AB_hydrolase_fold"/>
</dbReference>
<dbReference type="SUPFAM" id="SSF53474">
    <property type="entry name" value="alpha/beta-Hydrolases"/>
    <property type="match status" value="1"/>
</dbReference>
<evidence type="ECO:0000313" key="3">
    <source>
        <dbReference type="EMBL" id="WWD79984.1"/>
    </source>
</evidence>
<dbReference type="InterPro" id="IPR000073">
    <property type="entry name" value="AB_hydrolase_1"/>
</dbReference>
<keyword evidence="1 3" id="KW-0378">Hydrolase</keyword>
<keyword evidence="4" id="KW-1185">Reference proteome</keyword>
<protein>
    <submittedName>
        <fullName evidence="3">Alpha/beta hydrolase</fullName>
    </submittedName>
</protein>
<dbReference type="KEGG" id="ahal:FTX54_016575"/>
<accession>A0A5C7F9L4</accession>
<organism evidence="3 4">
    <name type="scientific">Alkalicoccus halolimnae</name>
    <dbReference type="NCBI Taxonomy" id="1667239"/>
    <lineage>
        <taxon>Bacteria</taxon>
        <taxon>Bacillati</taxon>
        <taxon>Bacillota</taxon>
        <taxon>Bacilli</taxon>
        <taxon>Bacillales</taxon>
        <taxon>Bacillaceae</taxon>
        <taxon>Alkalicoccus</taxon>
    </lineage>
</organism>